<keyword evidence="2 7" id="KW-0813">Transport</keyword>
<keyword evidence="5 7" id="KW-1133">Transmembrane helix</keyword>
<proteinExistence type="inferred from homology"/>
<evidence type="ECO:0000256" key="7">
    <source>
        <dbReference type="RuleBase" id="RU363032"/>
    </source>
</evidence>
<dbReference type="Proteomes" id="UP000275069">
    <property type="component" value="Chromosome"/>
</dbReference>
<dbReference type="GO" id="GO:0005886">
    <property type="term" value="C:plasma membrane"/>
    <property type="evidence" value="ECO:0007669"/>
    <property type="project" value="UniProtKB-SubCell"/>
</dbReference>
<feature type="transmembrane region" description="Helical" evidence="7">
    <location>
        <begin position="134"/>
        <end position="156"/>
    </location>
</feature>
<dbReference type="SUPFAM" id="SSF161098">
    <property type="entry name" value="MetI-like"/>
    <property type="match status" value="1"/>
</dbReference>
<keyword evidence="6 7" id="KW-0472">Membrane</keyword>
<dbReference type="KEGG" id="gry:D7I44_00810"/>
<accession>A0A387BJ78</accession>
<dbReference type="EMBL" id="CP032624">
    <property type="protein sequence ID" value="AYG02214.1"/>
    <property type="molecule type" value="Genomic_DNA"/>
</dbReference>
<dbReference type="InterPro" id="IPR000515">
    <property type="entry name" value="MetI-like"/>
</dbReference>
<organism evidence="9 10">
    <name type="scientific">Gryllotalpicola protaetiae</name>
    <dbReference type="NCBI Taxonomy" id="2419771"/>
    <lineage>
        <taxon>Bacteria</taxon>
        <taxon>Bacillati</taxon>
        <taxon>Actinomycetota</taxon>
        <taxon>Actinomycetes</taxon>
        <taxon>Micrococcales</taxon>
        <taxon>Microbacteriaceae</taxon>
        <taxon>Gryllotalpicola</taxon>
    </lineage>
</organism>
<sequence length="312" mass="32081">MIQFAAKRLGLAAVVIIGVSAVVFLTMKIIPGNPVAALLGPNSTPGQREALTERLGLDQPIYVQYADWARAAAHGDLGASISLHQGAAGLVLAAFLNTLILIGAALVLAACGGFVLGTIAALRPGTRTGRLVNGAALTALSLPQYTVALVLLWFAVQTRLLPSGGMVSTGGSGAATVLQHLVLPALAASLAPMGGIARMFSTALQEVLGQPFVTSYRARGLRRAAVVRHAIRNTIPALLGITGLQVSYLLGGAVFIEVIFAWPGLGQLLFNAIAARDYPLVQAGVLVSAVLLVLVNAAVDTAHAGLDPRVRT</sequence>
<dbReference type="PANTHER" id="PTHR43163">
    <property type="entry name" value="DIPEPTIDE TRANSPORT SYSTEM PERMEASE PROTEIN DPPB-RELATED"/>
    <property type="match status" value="1"/>
</dbReference>
<reference evidence="9 10" key="1">
    <citation type="submission" date="2018-09" db="EMBL/GenBank/DDBJ databases">
        <title>Genome sequencing of strain 2DFW10M-5.</title>
        <authorList>
            <person name="Heo J."/>
            <person name="Kim S.-J."/>
            <person name="Kwon S.-W."/>
        </authorList>
    </citation>
    <scope>NUCLEOTIDE SEQUENCE [LARGE SCALE GENOMIC DNA]</scope>
    <source>
        <strain evidence="9 10">2DFW10M-5</strain>
    </source>
</reference>
<dbReference type="Pfam" id="PF00528">
    <property type="entry name" value="BPD_transp_1"/>
    <property type="match status" value="1"/>
</dbReference>
<comment type="subcellular location">
    <subcellularLocation>
        <location evidence="1 7">Cell membrane</location>
        <topology evidence="1 7">Multi-pass membrane protein</topology>
    </subcellularLocation>
</comment>
<dbReference type="PROSITE" id="PS50928">
    <property type="entry name" value="ABC_TM1"/>
    <property type="match status" value="1"/>
</dbReference>
<keyword evidence="3" id="KW-1003">Cell membrane</keyword>
<feature type="domain" description="ABC transmembrane type-1" evidence="8">
    <location>
        <begin position="95"/>
        <end position="299"/>
    </location>
</feature>
<feature type="transmembrane region" description="Helical" evidence="7">
    <location>
        <begin position="280"/>
        <end position="299"/>
    </location>
</feature>
<feature type="transmembrane region" description="Helical" evidence="7">
    <location>
        <begin position="99"/>
        <end position="122"/>
    </location>
</feature>
<evidence type="ECO:0000256" key="2">
    <source>
        <dbReference type="ARBA" id="ARBA00022448"/>
    </source>
</evidence>
<dbReference type="PANTHER" id="PTHR43163:SF6">
    <property type="entry name" value="DIPEPTIDE TRANSPORT SYSTEM PERMEASE PROTEIN DPPB-RELATED"/>
    <property type="match status" value="1"/>
</dbReference>
<dbReference type="RefSeq" id="WP_120787748.1">
    <property type="nucleotide sequence ID" value="NZ_CP032624.1"/>
</dbReference>
<dbReference type="AlphaFoldDB" id="A0A387BJ78"/>
<evidence type="ECO:0000256" key="6">
    <source>
        <dbReference type="ARBA" id="ARBA00023136"/>
    </source>
</evidence>
<evidence type="ECO:0000313" key="10">
    <source>
        <dbReference type="Proteomes" id="UP000275069"/>
    </source>
</evidence>
<dbReference type="Gene3D" id="1.10.3720.10">
    <property type="entry name" value="MetI-like"/>
    <property type="match status" value="1"/>
</dbReference>
<evidence type="ECO:0000313" key="9">
    <source>
        <dbReference type="EMBL" id="AYG02214.1"/>
    </source>
</evidence>
<dbReference type="OrthoDB" id="9778910at2"/>
<keyword evidence="4 7" id="KW-0812">Transmembrane</keyword>
<feature type="transmembrane region" description="Helical" evidence="7">
    <location>
        <begin position="237"/>
        <end position="260"/>
    </location>
</feature>
<keyword evidence="10" id="KW-1185">Reference proteome</keyword>
<evidence type="ECO:0000256" key="1">
    <source>
        <dbReference type="ARBA" id="ARBA00004651"/>
    </source>
</evidence>
<evidence type="ECO:0000256" key="3">
    <source>
        <dbReference type="ARBA" id="ARBA00022475"/>
    </source>
</evidence>
<protein>
    <submittedName>
        <fullName evidence="9">ABC transporter permease</fullName>
    </submittedName>
</protein>
<name>A0A387BJ78_9MICO</name>
<gene>
    <name evidence="9" type="ORF">D7I44_00810</name>
</gene>
<dbReference type="InterPro" id="IPR035906">
    <property type="entry name" value="MetI-like_sf"/>
</dbReference>
<dbReference type="Pfam" id="PF19300">
    <property type="entry name" value="BPD_transp_1_N"/>
    <property type="match status" value="1"/>
</dbReference>
<comment type="similarity">
    <text evidence="7">Belongs to the binding-protein-dependent transport system permease family.</text>
</comment>
<evidence type="ECO:0000256" key="4">
    <source>
        <dbReference type="ARBA" id="ARBA00022692"/>
    </source>
</evidence>
<dbReference type="InterPro" id="IPR045621">
    <property type="entry name" value="BPD_transp_1_N"/>
</dbReference>
<evidence type="ECO:0000256" key="5">
    <source>
        <dbReference type="ARBA" id="ARBA00022989"/>
    </source>
</evidence>
<evidence type="ECO:0000259" key="8">
    <source>
        <dbReference type="PROSITE" id="PS50928"/>
    </source>
</evidence>
<feature type="transmembrane region" description="Helical" evidence="7">
    <location>
        <begin position="9"/>
        <end position="30"/>
    </location>
</feature>
<dbReference type="GO" id="GO:0055085">
    <property type="term" value="P:transmembrane transport"/>
    <property type="evidence" value="ECO:0007669"/>
    <property type="project" value="InterPro"/>
</dbReference>
<feature type="transmembrane region" description="Helical" evidence="7">
    <location>
        <begin position="176"/>
        <end position="197"/>
    </location>
</feature>